<proteinExistence type="predicted"/>
<organism evidence="1 2">
    <name type="scientific">Dallia pectoralis</name>
    <name type="common">Alaska blackfish</name>
    <dbReference type="NCBI Taxonomy" id="75939"/>
    <lineage>
        <taxon>Eukaryota</taxon>
        <taxon>Metazoa</taxon>
        <taxon>Chordata</taxon>
        <taxon>Craniata</taxon>
        <taxon>Vertebrata</taxon>
        <taxon>Euteleostomi</taxon>
        <taxon>Actinopterygii</taxon>
        <taxon>Neopterygii</taxon>
        <taxon>Teleostei</taxon>
        <taxon>Protacanthopterygii</taxon>
        <taxon>Esociformes</taxon>
        <taxon>Umbridae</taxon>
        <taxon>Dallia</taxon>
    </lineage>
</organism>
<accession>A0ACC2FWK7</accession>
<dbReference type="Proteomes" id="UP001157502">
    <property type="component" value="Chromosome 21"/>
</dbReference>
<keyword evidence="2" id="KW-1185">Reference proteome</keyword>
<evidence type="ECO:0000313" key="2">
    <source>
        <dbReference type="Proteomes" id="UP001157502"/>
    </source>
</evidence>
<name>A0ACC2FWK7_DALPE</name>
<dbReference type="EMBL" id="CM055748">
    <property type="protein sequence ID" value="KAJ7995789.1"/>
    <property type="molecule type" value="Genomic_DNA"/>
</dbReference>
<protein>
    <submittedName>
        <fullName evidence="1">Uncharacterized protein</fullName>
    </submittedName>
</protein>
<reference evidence="1" key="1">
    <citation type="submission" date="2021-05" db="EMBL/GenBank/DDBJ databases">
        <authorList>
            <person name="Pan Q."/>
            <person name="Jouanno E."/>
            <person name="Zahm M."/>
            <person name="Klopp C."/>
            <person name="Cabau C."/>
            <person name="Louis A."/>
            <person name="Berthelot C."/>
            <person name="Parey E."/>
            <person name="Roest Crollius H."/>
            <person name="Montfort J."/>
            <person name="Robinson-Rechavi M."/>
            <person name="Bouchez O."/>
            <person name="Lampietro C."/>
            <person name="Lopez Roques C."/>
            <person name="Donnadieu C."/>
            <person name="Postlethwait J."/>
            <person name="Bobe J."/>
            <person name="Dillon D."/>
            <person name="Chandos A."/>
            <person name="von Hippel F."/>
            <person name="Guiguen Y."/>
        </authorList>
    </citation>
    <scope>NUCLEOTIDE SEQUENCE</scope>
    <source>
        <strain evidence="1">YG-Jan2019</strain>
    </source>
</reference>
<gene>
    <name evidence="1" type="ORF">DPEC_G00248240</name>
</gene>
<evidence type="ECO:0000313" key="1">
    <source>
        <dbReference type="EMBL" id="KAJ7995789.1"/>
    </source>
</evidence>
<sequence>MCFPSSVMSHNRFLAIAQVLHISDPDEDAENEKKRGTAGFDKLCKIKPLYQSIVEACKVYFQPAQNLSIDERMVATKARTRLNQYMPSCLVLWHYPPNRVGFPKTQVNDMPKRADRGAMRWIRNNDLLFVKWMDTREVGMCSPIHRSFSGDHISRRVKDATGAWTRRRPKGYCRETSLCLLQCKDTLYLHNV</sequence>
<comment type="caution">
    <text evidence="1">The sequence shown here is derived from an EMBL/GenBank/DDBJ whole genome shotgun (WGS) entry which is preliminary data.</text>
</comment>